<keyword evidence="2" id="KW-1185">Reference proteome</keyword>
<accession>A0A3D9DRF6</accession>
<gene>
    <name evidence="1" type="ORF">C8D72_3459</name>
</gene>
<dbReference type="RefSeq" id="WP_147301566.1">
    <property type="nucleotide sequence ID" value="NZ_QRDJ01000013.1"/>
</dbReference>
<proteinExistence type="predicted"/>
<dbReference type="OrthoDB" id="7063990at2"/>
<name>A0A3D9DRF6_9GAMM</name>
<dbReference type="Proteomes" id="UP000256334">
    <property type="component" value="Unassembled WGS sequence"/>
</dbReference>
<reference evidence="1 2" key="1">
    <citation type="submission" date="2018-07" db="EMBL/GenBank/DDBJ databases">
        <title>Genomic Encyclopedia of Type Strains, Phase IV (KMG-IV): sequencing the most valuable type-strain genomes for metagenomic binning, comparative biology and taxonomic classification.</title>
        <authorList>
            <person name="Goeker M."/>
        </authorList>
    </citation>
    <scope>NUCLEOTIDE SEQUENCE [LARGE SCALE GENOMIC DNA]</scope>
    <source>
        <strain evidence="1 2">DSM 14324</strain>
    </source>
</reference>
<evidence type="ECO:0000313" key="2">
    <source>
        <dbReference type="Proteomes" id="UP000256334"/>
    </source>
</evidence>
<evidence type="ECO:0000313" key="1">
    <source>
        <dbReference type="EMBL" id="REC93303.1"/>
    </source>
</evidence>
<protein>
    <submittedName>
        <fullName evidence="1">Uncharacterized protein</fullName>
    </submittedName>
</protein>
<dbReference type="EMBL" id="QRDJ01000013">
    <property type="protein sequence ID" value="REC93303.1"/>
    <property type="molecule type" value="Genomic_DNA"/>
</dbReference>
<comment type="caution">
    <text evidence="1">The sequence shown here is derived from an EMBL/GenBank/DDBJ whole genome shotgun (WGS) entry which is preliminary data.</text>
</comment>
<dbReference type="AlphaFoldDB" id="A0A3D9DRF6"/>
<organism evidence="1 2">
    <name type="scientific">Kushneria indalinina DSM 14324</name>
    <dbReference type="NCBI Taxonomy" id="1122140"/>
    <lineage>
        <taxon>Bacteria</taxon>
        <taxon>Pseudomonadati</taxon>
        <taxon>Pseudomonadota</taxon>
        <taxon>Gammaproteobacteria</taxon>
        <taxon>Oceanospirillales</taxon>
        <taxon>Halomonadaceae</taxon>
        <taxon>Kushneria</taxon>
    </lineage>
</organism>
<sequence>MDRNSLEHLADRLKAVVRGDFCEAEVLVRKVLDSRSSTLWRSEIAEHSLYISLWDYVTRALDNEDYLLAKKEEVRALETEMAGHVLGYRLHMGWLCRSESSPNSFPVIHEFLPS</sequence>